<reference evidence="2 3" key="1">
    <citation type="journal article" date="2019" name="Commun. Biol.">
        <title>The bagworm genome reveals a unique fibroin gene that provides high tensile strength.</title>
        <authorList>
            <person name="Kono N."/>
            <person name="Nakamura H."/>
            <person name="Ohtoshi R."/>
            <person name="Tomita M."/>
            <person name="Numata K."/>
            <person name="Arakawa K."/>
        </authorList>
    </citation>
    <scope>NUCLEOTIDE SEQUENCE [LARGE SCALE GENOMIC DNA]</scope>
</reference>
<feature type="compositionally biased region" description="Pro residues" evidence="1">
    <location>
        <begin position="1"/>
        <end position="10"/>
    </location>
</feature>
<evidence type="ECO:0000256" key="1">
    <source>
        <dbReference type="SAM" id="MobiDB-lite"/>
    </source>
</evidence>
<name>A0A4C1UBI8_EUMVA</name>
<accession>A0A4C1UBI8</accession>
<keyword evidence="3" id="KW-1185">Reference proteome</keyword>
<protein>
    <submittedName>
        <fullName evidence="2">Uncharacterized protein</fullName>
    </submittedName>
</protein>
<gene>
    <name evidence="2" type="ORF">EVAR_76008_1</name>
</gene>
<evidence type="ECO:0000313" key="3">
    <source>
        <dbReference type="Proteomes" id="UP000299102"/>
    </source>
</evidence>
<organism evidence="2 3">
    <name type="scientific">Eumeta variegata</name>
    <name type="common">Bagworm moth</name>
    <name type="synonym">Eumeta japonica</name>
    <dbReference type="NCBI Taxonomy" id="151549"/>
    <lineage>
        <taxon>Eukaryota</taxon>
        <taxon>Metazoa</taxon>
        <taxon>Ecdysozoa</taxon>
        <taxon>Arthropoda</taxon>
        <taxon>Hexapoda</taxon>
        <taxon>Insecta</taxon>
        <taxon>Pterygota</taxon>
        <taxon>Neoptera</taxon>
        <taxon>Endopterygota</taxon>
        <taxon>Lepidoptera</taxon>
        <taxon>Glossata</taxon>
        <taxon>Ditrysia</taxon>
        <taxon>Tineoidea</taxon>
        <taxon>Psychidae</taxon>
        <taxon>Oiketicinae</taxon>
        <taxon>Eumeta</taxon>
    </lineage>
</organism>
<dbReference type="Proteomes" id="UP000299102">
    <property type="component" value="Unassembled WGS sequence"/>
</dbReference>
<dbReference type="EMBL" id="BGZK01000149">
    <property type="protein sequence ID" value="GBP23294.1"/>
    <property type="molecule type" value="Genomic_DNA"/>
</dbReference>
<dbReference type="AlphaFoldDB" id="A0A4C1UBI8"/>
<feature type="region of interest" description="Disordered" evidence="1">
    <location>
        <begin position="1"/>
        <end position="22"/>
    </location>
</feature>
<proteinExistence type="predicted"/>
<sequence>MSLPVNPVPFAPLASRTHPQQRDARACRTSSHICPQRNISSWVTYLNNNFPLSECGAVACVSSGGHCLLRGLHYKRTGRERRYD</sequence>
<evidence type="ECO:0000313" key="2">
    <source>
        <dbReference type="EMBL" id="GBP23294.1"/>
    </source>
</evidence>
<comment type="caution">
    <text evidence="2">The sequence shown here is derived from an EMBL/GenBank/DDBJ whole genome shotgun (WGS) entry which is preliminary data.</text>
</comment>